<protein>
    <recommendedName>
        <fullName evidence="4">Dead deah box DNA helicase</fullName>
    </recommendedName>
</protein>
<comment type="caution">
    <text evidence="2">The sequence shown here is derived from an EMBL/GenBank/DDBJ whole genome shotgun (WGS) entry which is preliminary data.</text>
</comment>
<name>A0ABP0BIB2_9PEZI</name>
<accession>A0ABP0BIB2</accession>
<reference evidence="2 3" key="1">
    <citation type="submission" date="2024-01" db="EMBL/GenBank/DDBJ databases">
        <authorList>
            <person name="Allen C."/>
            <person name="Tagirdzhanova G."/>
        </authorList>
    </citation>
    <scope>NUCLEOTIDE SEQUENCE [LARGE SCALE GENOMIC DNA]</scope>
</reference>
<dbReference type="Proteomes" id="UP001642405">
    <property type="component" value="Unassembled WGS sequence"/>
</dbReference>
<gene>
    <name evidence="2" type="ORF">SCUCBS95973_003793</name>
</gene>
<evidence type="ECO:0000256" key="1">
    <source>
        <dbReference type="SAM" id="MobiDB-lite"/>
    </source>
</evidence>
<organism evidence="2 3">
    <name type="scientific">Sporothrix curviconia</name>
    <dbReference type="NCBI Taxonomy" id="1260050"/>
    <lineage>
        <taxon>Eukaryota</taxon>
        <taxon>Fungi</taxon>
        <taxon>Dikarya</taxon>
        <taxon>Ascomycota</taxon>
        <taxon>Pezizomycotina</taxon>
        <taxon>Sordariomycetes</taxon>
        <taxon>Sordariomycetidae</taxon>
        <taxon>Ophiostomatales</taxon>
        <taxon>Ophiostomataceae</taxon>
        <taxon>Sporothrix</taxon>
    </lineage>
</organism>
<proteinExistence type="predicted"/>
<evidence type="ECO:0000313" key="2">
    <source>
        <dbReference type="EMBL" id="CAK7219352.1"/>
    </source>
</evidence>
<keyword evidence="3" id="KW-1185">Reference proteome</keyword>
<evidence type="ECO:0000313" key="3">
    <source>
        <dbReference type="Proteomes" id="UP001642405"/>
    </source>
</evidence>
<sequence>MESDLAPHFIFSSVEAVFAEVTRLKRQRGDDTLVFGHVTPADFRDVEAERDRIDEHSRLFYQPAEECLIITVPTSPHEQMHLGLYQDIVLAMGQMGVGREWAGTGATTMDPPNGSSGQADSAGFPRSSRTSSGWPTLVIEAGFSQTLPSLRVKMRWWFSSSGHQVKVVIIVKIELANERVRMEKWVEEIGRPGATSTRAATRLGLVALQPVCQQAIEIDWTGPQRLQHTPTQARTAHQFRVTGGPLVIRFSEIFLRQPTGQEGDITITDSQLQDLAARFWQSV</sequence>
<feature type="region of interest" description="Disordered" evidence="1">
    <location>
        <begin position="102"/>
        <end position="131"/>
    </location>
</feature>
<evidence type="ECO:0008006" key="4">
    <source>
        <dbReference type="Google" id="ProtNLM"/>
    </source>
</evidence>
<dbReference type="EMBL" id="CAWUHB010000017">
    <property type="protein sequence ID" value="CAK7219352.1"/>
    <property type="molecule type" value="Genomic_DNA"/>
</dbReference>